<sequence length="473" mass="51152">MPPQSPRLLSAFLLLLLQCVAALDQPHPDLQPLLHFKSSLIPSSSSLLSTWTSSSPTPCSWPHVTCLHGRVSHLLLHNLLLSSSSSVGSPLFLLLSSLPKLRLLSLHNNSFSGPILPLPSNLTLPHSLPLRLLFLSRNSFSGPFPSQLLPLLPRLLRLDLSHNLLSGPLPLSLPFPPSLLTLRLELNNFSGLIPPLSLSLLRDFNVSSNALSGPIPPSLSSFPTSAFSSNLGLCGVPLPACTKISSDPTRPGSETAPPTSKPESVIASSPSSMPTGVAAPANPHHLATDRMKPFALIAIIVGDILVLLVISLILYCYFWRSYAEKAGEGRRRTASKVLAGEKIVYSTSPYPMNPPGSSRCDRGKMVFFDAGARRFELEDLLRASAEMLGKGGMGTAYKAVLEDGSVVAVKRLRDVGNGGMGRREVEERMEVLGGIRHGNVVGLRAYYFSREEKLLVYDYMPNGSLFWLLHGNV</sequence>
<organism evidence="1 2">
    <name type="scientific">Melastoma candidum</name>
    <dbReference type="NCBI Taxonomy" id="119954"/>
    <lineage>
        <taxon>Eukaryota</taxon>
        <taxon>Viridiplantae</taxon>
        <taxon>Streptophyta</taxon>
        <taxon>Embryophyta</taxon>
        <taxon>Tracheophyta</taxon>
        <taxon>Spermatophyta</taxon>
        <taxon>Magnoliopsida</taxon>
        <taxon>eudicotyledons</taxon>
        <taxon>Gunneridae</taxon>
        <taxon>Pentapetalae</taxon>
        <taxon>rosids</taxon>
        <taxon>malvids</taxon>
        <taxon>Myrtales</taxon>
        <taxon>Melastomataceae</taxon>
        <taxon>Melastomatoideae</taxon>
        <taxon>Melastomateae</taxon>
        <taxon>Melastoma</taxon>
    </lineage>
</organism>
<accession>A0ACB9RSR8</accession>
<dbReference type="Proteomes" id="UP001057402">
    <property type="component" value="Chromosome 3"/>
</dbReference>
<gene>
    <name evidence="1" type="ORF">MLD38_007528</name>
</gene>
<evidence type="ECO:0000313" key="1">
    <source>
        <dbReference type="EMBL" id="KAI4381458.1"/>
    </source>
</evidence>
<dbReference type="EMBL" id="CM042882">
    <property type="protein sequence ID" value="KAI4381458.1"/>
    <property type="molecule type" value="Genomic_DNA"/>
</dbReference>
<reference evidence="2" key="1">
    <citation type="journal article" date="2023" name="Front. Plant Sci.">
        <title>Chromosomal-level genome assembly of Melastoma candidum provides insights into trichome evolution.</title>
        <authorList>
            <person name="Zhong Y."/>
            <person name="Wu W."/>
            <person name="Sun C."/>
            <person name="Zou P."/>
            <person name="Liu Y."/>
            <person name="Dai S."/>
            <person name="Zhou R."/>
        </authorList>
    </citation>
    <scope>NUCLEOTIDE SEQUENCE [LARGE SCALE GENOMIC DNA]</scope>
</reference>
<comment type="caution">
    <text evidence="1">The sequence shown here is derived from an EMBL/GenBank/DDBJ whole genome shotgun (WGS) entry which is preliminary data.</text>
</comment>
<evidence type="ECO:0000313" key="2">
    <source>
        <dbReference type="Proteomes" id="UP001057402"/>
    </source>
</evidence>
<protein>
    <submittedName>
        <fullName evidence="1">Uncharacterized protein</fullName>
    </submittedName>
</protein>
<keyword evidence="2" id="KW-1185">Reference proteome</keyword>
<proteinExistence type="predicted"/>
<name>A0ACB9RSR8_9MYRT</name>